<dbReference type="Proteomes" id="UP000000496">
    <property type="component" value="Chromosome gsn.131"/>
</dbReference>
<name>F8L6S7_SIMNZ</name>
<dbReference type="AlphaFoldDB" id="F8L6S7"/>
<reference key="1">
    <citation type="journal article" date="2011" name="Mol. Biol. Evol.">
        <title>Unity in variety -- the pan-genome of the Chlamydiae.</title>
        <authorList>
            <person name="Collingro A."/>
            <person name="Tischler P."/>
            <person name="Weinmaier T."/>
            <person name="Penz T."/>
            <person name="Heinz E."/>
            <person name="Brunham R.C."/>
            <person name="Read T.D."/>
            <person name="Bavoil P.M."/>
            <person name="Sachse K."/>
            <person name="Kahane S."/>
            <person name="Friedman M.G."/>
            <person name="Rattei T."/>
            <person name="Myers G.S.A."/>
            <person name="Horn M."/>
        </authorList>
    </citation>
    <scope>NUCLEOTIDE SEQUENCE</scope>
    <source>
        <strain>Z</strain>
    </source>
</reference>
<dbReference type="HOGENOM" id="CLU_767028_0_0_0"/>
<dbReference type="KEGG" id="sng:SNE_A05480"/>
<protein>
    <submittedName>
        <fullName evidence="1">Uncharacterized protein</fullName>
    </submittedName>
</protein>
<accession>F8L6S7</accession>
<dbReference type="RefSeq" id="WP_013942892.1">
    <property type="nucleotide sequence ID" value="NC_015713.1"/>
</dbReference>
<evidence type="ECO:0000313" key="2">
    <source>
        <dbReference type="Proteomes" id="UP000000496"/>
    </source>
</evidence>
<proteinExistence type="predicted"/>
<reference evidence="1 2" key="2">
    <citation type="journal article" date="2011" name="Mol. Biol. Evol.">
        <title>Unity in variety--the pan-genome of the Chlamydiae.</title>
        <authorList>
            <person name="Collingro A."/>
            <person name="Tischler P."/>
            <person name="Weinmaier T."/>
            <person name="Penz T."/>
            <person name="Heinz E."/>
            <person name="Brunham R.C."/>
            <person name="Read T.D."/>
            <person name="Bavoil P.M."/>
            <person name="Sachse K."/>
            <person name="Kahane S."/>
            <person name="Friedman M.G."/>
            <person name="Rattei T."/>
            <person name="Myers G.S."/>
            <person name="Horn M."/>
        </authorList>
    </citation>
    <scope>NUCLEOTIDE SEQUENCE [LARGE SCALE GENOMIC DNA]</scope>
    <source>
        <strain evidence="2">ATCC VR-1471 / Z</strain>
    </source>
</reference>
<dbReference type="EMBL" id="FR872582">
    <property type="protein sequence ID" value="CCB88425.1"/>
    <property type="molecule type" value="Genomic_DNA"/>
</dbReference>
<organism evidence="1 2">
    <name type="scientific">Simkania negevensis (strain ATCC VR-1471 / DSM 27360 / Z)</name>
    <dbReference type="NCBI Taxonomy" id="331113"/>
    <lineage>
        <taxon>Bacteria</taxon>
        <taxon>Pseudomonadati</taxon>
        <taxon>Chlamydiota</taxon>
        <taxon>Chlamydiia</taxon>
        <taxon>Parachlamydiales</taxon>
        <taxon>Simkaniaceae</taxon>
        <taxon>Simkania</taxon>
    </lineage>
</organism>
<gene>
    <name evidence="1" type="ordered locus">SNE_A05480</name>
</gene>
<sequence>MQFQFPSLQRQNPVDFALRAGLYAASGALASRFSSLSLVNGALTGLVNSLSVQVGQTAFKIDDMASQKMIASMTPLALSTALMTVIAPRFNLPLNFSGAVTLFLCNAAGEIVKIFALNFLAAPVIPNKTEEVKDLSEAGVRKLHADYASQKDKIDKAALPALHARFYEFNLPLPEGKIYAEMSKAKETFEITELPLPQSEKEVQSLSKDQLSWLAFSLLQHKGLAKLDFKTQVALCNAMKEIGFFFYPTPKTPEDLKGFDDAYIIQGWRTRYTADATRWISVSEPLKSAFNECFTRAGLHTISLTFKIPTRLKEIGKMNQGEFQKVYDHYDKNREEFNALHIVLKVEFNKKVSEFRLSPLN</sequence>
<keyword evidence="2" id="KW-1185">Reference proteome</keyword>
<evidence type="ECO:0000313" key="1">
    <source>
        <dbReference type="EMBL" id="CCB88425.1"/>
    </source>
</evidence>